<feature type="domain" description="DUF58" evidence="1">
    <location>
        <begin position="199"/>
        <end position="315"/>
    </location>
</feature>
<dbReference type="Proteomes" id="UP000717624">
    <property type="component" value="Unassembled WGS sequence"/>
</dbReference>
<name>A0A939BRI9_9BACL</name>
<dbReference type="Pfam" id="PF01882">
    <property type="entry name" value="DUF58"/>
    <property type="match status" value="1"/>
</dbReference>
<accession>A0A939BRI9</accession>
<dbReference type="AlphaFoldDB" id="A0A939BRI9"/>
<keyword evidence="3" id="KW-1185">Reference proteome</keyword>
<protein>
    <submittedName>
        <fullName evidence="2">Uncharacterized protein (DUF58 family)</fullName>
    </submittedName>
</protein>
<comment type="caution">
    <text evidence="2">The sequence shown here is derived from an EMBL/GenBank/DDBJ whole genome shotgun (WGS) entry which is preliminary data.</text>
</comment>
<dbReference type="EMBL" id="JAFBEB010000003">
    <property type="protein sequence ID" value="MBM7589503.1"/>
    <property type="molecule type" value="Genomic_DNA"/>
</dbReference>
<dbReference type="PANTHER" id="PTHR34351:SF2">
    <property type="entry name" value="DUF58 DOMAIN-CONTAINING PROTEIN"/>
    <property type="match status" value="1"/>
</dbReference>
<evidence type="ECO:0000313" key="3">
    <source>
        <dbReference type="Proteomes" id="UP000717624"/>
    </source>
</evidence>
<evidence type="ECO:0000313" key="2">
    <source>
        <dbReference type="EMBL" id="MBM7589503.1"/>
    </source>
</evidence>
<dbReference type="PANTHER" id="PTHR34351">
    <property type="entry name" value="SLR1927 PROTEIN-RELATED"/>
    <property type="match status" value="1"/>
</dbReference>
<gene>
    <name evidence="2" type="ORF">JOD01_001103</name>
</gene>
<evidence type="ECO:0000259" key="1">
    <source>
        <dbReference type="Pfam" id="PF01882"/>
    </source>
</evidence>
<organism evidence="2 3">
    <name type="scientific">Brevibacillus fulvus</name>
    <dbReference type="NCBI Taxonomy" id="1125967"/>
    <lineage>
        <taxon>Bacteria</taxon>
        <taxon>Bacillati</taxon>
        <taxon>Bacillota</taxon>
        <taxon>Bacilli</taxon>
        <taxon>Bacillales</taxon>
        <taxon>Paenibacillaceae</taxon>
        <taxon>Brevibacillus</taxon>
    </lineage>
</organism>
<proteinExistence type="predicted"/>
<dbReference type="InterPro" id="IPR002881">
    <property type="entry name" value="DUF58"/>
</dbReference>
<dbReference type="RefSeq" id="WP_204517236.1">
    <property type="nucleotide sequence ID" value="NZ_BAABIN010000038.1"/>
</dbReference>
<sequence length="411" mass="47632">MRQFKYGKTKIILLLAVTYVFAKFQGGFASWFLFYSSLSLFCYESLAYVLAFRTLEVTRTIERNRLRDGDDLTVTIRLKRKIWFPLGWNVVIDRLPERLAGVYEEHRHLLFPWFRREIEIRYLIPNVPRGYYQLRECTILAGDYFGFFQRRKLVKIDNDFLVYPQFRQIGHWPTEDGKMSGHIHVSHRRSDDVASVRGIREYQRGDRLSQIHWRATARGLGLKTKEFEQQVMNQLVFFLDVEKRTFPAATDPNRLFEVAVKLTAGLVDFASRQNYHYGLICQQQEKTIIPPANTQTHYFRIFDQLARVMPTGEASFARLISSQSLELAHGVSLVVVTASLQKPLISALLGLAASGRKIQLFLLHEQPTLGQGEKKMLQLLEASRISCKSLYYRDYEQLRNVGGAQFGATVS</sequence>
<reference evidence="2" key="1">
    <citation type="submission" date="2021-01" db="EMBL/GenBank/DDBJ databases">
        <title>Genomic Encyclopedia of Type Strains, Phase IV (KMG-IV): sequencing the most valuable type-strain genomes for metagenomic binning, comparative biology and taxonomic classification.</title>
        <authorList>
            <person name="Goeker M."/>
        </authorList>
    </citation>
    <scope>NUCLEOTIDE SEQUENCE</scope>
    <source>
        <strain evidence="2">DSM 25523</strain>
    </source>
</reference>